<feature type="domain" description="Cullin family profile" evidence="4">
    <location>
        <begin position="304"/>
        <end position="475"/>
    </location>
</feature>
<dbReference type="PROSITE" id="PS50069">
    <property type="entry name" value="CULLIN_2"/>
    <property type="match status" value="1"/>
</dbReference>
<protein>
    <submittedName>
        <fullName evidence="5">Cullin-domain-containing protein</fullName>
    </submittedName>
</protein>
<dbReference type="SUPFAM" id="SSF74788">
    <property type="entry name" value="Cullin repeat-like"/>
    <property type="match status" value="1"/>
</dbReference>
<comment type="caution">
    <text evidence="5">The sequence shown here is derived from an EMBL/GenBank/DDBJ whole genome shotgun (WGS) entry which is preliminary data.</text>
</comment>
<dbReference type="PANTHER" id="PTHR11932">
    <property type="entry name" value="CULLIN"/>
    <property type="match status" value="1"/>
</dbReference>
<evidence type="ECO:0000259" key="4">
    <source>
        <dbReference type="PROSITE" id="PS50069"/>
    </source>
</evidence>
<dbReference type="AlphaFoldDB" id="A0A9P8AMK8"/>
<dbReference type="OrthoDB" id="27073at2759"/>
<dbReference type="InterPro" id="IPR001373">
    <property type="entry name" value="Cullin_N"/>
</dbReference>
<evidence type="ECO:0000256" key="2">
    <source>
        <dbReference type="PROSITE-ProRule" id="PRU00330"/>
    </source>
</evidence>
<dbReference type="GO" id="GO:0006511">
    <property type="term" value="P:ubiquitin-dependent protein catabolic process"/>
    <property type="evidence" value="ECO:0007669"/>
    <property type="project" value="InterPro"/>
</dbReference>
<dbReference type="EMBL" id="MU250567">
    <property type="protein sequence ID" value="KAG7440796.1"/>
    <property type="molecule type" value="Genomic_DNA"/>
</dbReference>
<dbReference type="GeneID" id="66100786"/>
<organism evidence="5 6">
    <name type="scientific">Guyanagaster necrorhizus</name>
    <dbReference type="NCBI Taxonomy" id="856835"/>
    <lineage>
        <taxon>Eukaryota</taxon>
        <taxon>Fungi</taxon>
        <taxon>Dikarya</taxon>
        <taxon>Basidiomycota</taxon>
        <taxon>Agaricomycotina</taxon>
        <taxon>Agaricomycetes</taxon>
        <taxon>Agaricomycetidae</taxon>
        <taxon>Agaricales</taxon>
        <taxon>Marasmiineae</taxon>
        <taxon>Physalacriaceae</taxon>
        <taxon>Guyanagaster</taxon>
    </lineage>
</organism>
<dbReference type="GO" id="GO:0031625">
    <property type="term" value="F:ubiquitin protein ligase binding"/>
    <property type="evidence" value="ECO:0007669"/>
    <property type="project" value="InterPro"/>
</dbReference>
<dbReference type="Gene3D" id="1.20.1310.10">
    <property type="entry name" value="Cullin Repeats"/>
    <property type="match status" value="3"/>
</dbReference>
<dbReference type="InterPro" id="IPR059120">
    <property type="entry name" value="Cullin-like_AB"/>
</dbReference>
<dbReference type="SUPFAM" id="SSF75632">
    <property type="entry name" value="Cullin homology domain"/>
    <property type="match status" value="1"/>
</dbReference>
<dbReference type="InterPro" id="IPR016158">
    <property type="entry name" value="Cullin_homology"/>
</dbReference>
<evidence type="ECO:0000313" key="5">
    <source>
        <dbReference type="EMBL" id="KAG7440796.1"/>
    </source>
</evidence>
<dbReference type="Pfam" id="PF00888">
    <property type="entry name" value="Cullin"/>
    <property type="match status" value="2"/>
</dbReference>
<name>A0A9P8AMK8_9AGAR</name>
<accession>A0A9P8AMK8</accession>
<dbReference type="InterPro" id="IPR016159">
    <property type="entry name" value="Cullin_repeat-like_dom_sf"/>
</dbReference>
<evidence type="ECO:0000313" key="6">
    <source>
        <dbReference type="Proteomes" id="UP000812287"/>
    </source>
</evidence>
<dbReference type="InterPro" id="IPR036317">
    <property type="entry name" value="Cullin_homology_sf"/>
</dbReference>
<dbReference type="Gene3D" id="4.10.1030.10">
    <property type="entry name" value="Ring Box Chain A, domain 5"/>
    <property type="match status" value="1"/>
</dbReference>
<reference evidence="5" key="1">
    <citation type="submission" date="2020-11" db="EMBL/GenBank/DDBJ databases">
        <title>Adaptations for nitrogen fixation in a non-lichenized fungal sporocarp promotes dispersal by wood-feeding termites.</title>
        <authorList>
            <consortium name="DOE Joint Genome Institute"/>
            <person name="Koch R.A."/>
            <person name="Yoon G."/>
            <person name="Arayal U."/>
            <person name="Lail K."/>
            <person name="Amirebrahimi M."/>
            <person name="Labutti K."/>
            <person name="Lipzen A."/>
            <person name="Riley R."/>
            <person name="Barry K."/>
            <person name="Henrissat B."/>
            <person name="Grigoriev I.V."/>
            <person name="Herr J.R."/>
            <person name="Aime M.C."/>
        </authorList>
    </citation>
    <scope>NUCLEOTIDE SEQUENCE</scope>
    <source>
        <strain evidence="5">MCA 3950</strain>
    </source>
</reference>
<proteinExistence type="inferred from homology"/>
<evidence type="ECO:0000256" key="3">
    <source>
        <dbReference type="RuleBase" id="RU003829"/>
    </source>
</evidence>
<dbReference type="RefSeq" id="XP_043034296.1">
    <property type="nucleotide sequence ID" value="XM_043178495.1"/>
</dbReference>
<dbReference type="Proteomes" id="UP000812287">
    <property type="component" value="Unassembled WGS sequence"/>
</dbReference>
<keyword evidence="6" id="KW-1185">Reference proteome</keyword>
<dbReference type="InterPro" id="IPR036388">
    <property type="entry name" value="WH-like_DNA-bd_sf"/>
</dbReference>
<comment type="similarity">
    <text evidence="1 2 3">Belongs to the cullin family.</text>
</comment>
<sequence length="529" mass="61678">MASSNSFPSLPSRTSDLATVWAFLEEGLDAIMTALLNAAVFNYYMSSNDRFRGSSSGLYDKFRKYLRVRLKTIWNVHCLLCLLTVGSLQGEELLRYYGTEWRRYEIRVRFMDRKLALVQWKAKVLDPINQKKCLDIYENDFEAPFFVATEMYYKGEAETFLAAARESNFSYFKKVQDRLNEEKNRIEQEENFPASLSRTQGQDLLRKKFEWQGKKAVLDAGPRLVATDSEPDPKRYLDALLEVHTKYSKIMTQCLYGDIGFIGSLRNLYHFCKPKCCDGDYEQSVTPTELDRRNGYKDIFLNFFYAARLSKRIIYGLSASDERETSMISKLRNACGSEYTSKLRQMSMDAKVSKDLTEQFKDVSFSVMVLGSNAWPLSRSSHGFTIPKETYPTYEHFQKYYRTKYSRRKLTWLWTYSRNELRVNYLDQRYILITSSYQMAILVLYNNHTLLSVSELVMATSIPKEIVIQVLAILAKARILYGLNSNFKSKIRINVNQLIKAEGQTDDRKHILQVIIVRIMKARKLMTNQ</sequence>
<dbReference type="SMART" id="SM00182">
    <property type="entry name" value="CULLIN"/>
    <property type="match status" value="1"/>
</dbReference>
<dbReference type="InterPro" id="IPR045093">
    <property type="entry name" value="Cullin"/>
</dbReference>
<gene>
    <name evidence="5" type="ORF">BT62DRAFT_1047501</name>
</gene>
<evidence type="ECO:0000256" key="1">
    <source>
        <dbReference type="ARBA" id="ARBA00006019"/>
    </source>
</evidence>
<dbReference type="Pfam" id="PF26557">
    <property type="entry name" value="Cullin_AB"/>
    <property type="match status" value="1"/>
</dbReference>
<dbReference type="Gene3D" id="1.10.10.10">
    <property type="entry name" value="Winged helix-like DNA-binding domain superfamily/Winged helix DNA-binding domain"/>
    <property type="match status" value="1"/>
</dbReference>